<keyword evidence="3" id="KW-1185">Reference proteome</keyword>
<dbReference type="STRING" id="364199.SAMN04489858_106169"/>
<dbReference type="Pfam" id="PF20082">
    <property type="entry name" value="DUF6476"/>
    <property type="match status" value="1"/>
</dbReference>
<gene>
    <name evidence="2" type="ORF">SAMN04489858_106169</name>
</gene>
<accession>A0A1I0FC43</accession>
<keyword evidence="1" id="KW-1133">Transmembrane helix</keyword>
<organism evidence="2 3">
    <name type="scientific">Paracoccus homiensis</name>
    <dbReference type="NCBI Taxonomy" id="364199"/>
    <lineage>
        <taxon>Bacteria</taxon>
        <taxon>Pseudomonadati</taxon>
        <taxon>Pseudomonadota</taxon>
        <taxon>Alphaproteobacteria</taxon>
        <taxon>Rhodobacterales</taxon>
        <taxon>Paracoccaceae</taxon>
        <taxon>Paracoccus</taxon>
    </lineage>
</organism>
<dbReference type="InterPro" id="IPR045519">
    <property type="entry name" value="DUF6476"/>
</dbReference>
<protein>
    <submittedName>
        <fullName evidence="2">Uncharacterized protein</fullName>
    </submittedName>
</protein>
<feature type="transmembrane region" description="Helical" evidence="1">
    <location>
        <begin position="30"/>
        <end position="52"/>
    </location>
</feature>
<keyword evidence="1" id="KW-0472">Membrane</keyword>
<evidence type="ECO:0000313" key="2">
    <source>
        <dbReference type="EMBL" id="SET55720.1"/>
    </source>
</evidence>
<keyword evidence="1" id="KW-0812">Transmembrane</keyword>
<evidence type="ECO:0000256" key="1">
    <source>
        <dbReference type="SAM" id="Phobius"/>
    </source>
</evidence>
<sequence length="111" mass="12133">MVTTRLDMDDDLNGWKETAKAVPELRFLRMLVTGLALVMGLGMIAIVALLWIRLGQPQMPQLPDAISLPEGATPEAVTYGRNWTVIVTDLGEVLLYDQGGSLRSRTPLTAP</sequence>
<reference evidence="2 3" key="1">
    <citation type="submission" date="2016-10" db="EMBL/GenBank/DDBJ databases">
        <authorList>
            <person name="de Groot N.N."/>
        </authorList>
    </citation>
    <scope>NUCLEOTIDE SEQUENCE [LARGE SCALE GENOMIC DNA]</scope>
    <source>
        <strain evidence="2 3">DSM 17862</strain>
    </source>
</reference>
<dbReference type="AlphaFoldDB" id="A0A1I0FC43"/>
<evidence type="ECO:0000313" key="3">
    <source>
        <dbReference type="Proteomes" id="UP000199180"/>
    </source>
</evidence>
<proteinExistence type="predicted"/>
<name>A0A1I0FC43_9RHOB</name>
<dbReference type="EMBL" id="FOHO01000006">
    <property type="protein sequence ID" value="SET55720.1"/>
    <property type="molecule type" value="Genomic_DNA"/>
</dbReference>
<dbReference type="Proteomes" id="UP000199180">
    <property type="component" value="Unassembled WGS sequence"/>
</dbReference>